<sequence length="98" mass="11624">MVMIYYVYILKCSDDTYYTGITSELWKRLEKHESGEYFGSYTSTRLPVSLEYYCSFANVEQAIETEKRIKKWSQAKKKALIDGEYHKLPNLAKKKFKT</sequence>
<dbReference type="OrthoDB" id="1495241at2"/>
<keyword evidence="4" id="KW-1185">Reference proteome</keyword>
<dbReference type="Gene3D" id="3.40.1440.10">
    <property type="entry name" value="GIY-YIG endonuclease"/>
    <property type="match status" value="1"/>
</dbReference>
<evidence type="ECO:0000313" key="3">
    <source>
        <dbReference type="EMBL" id="ARN76819.1"/>
    </source>
</evidence>
<dbReference type="EMBL" id="CP019344">
    <property type="protein sequence ID" value="ARN76819.1"/>
    <property type="molecule type" value="Genomic_DNA"/>
</dbReference>
<dbReference type="CDD" id="cd10456">
    <property type="entry name" value="GIY-YIG_UPF0213"/>
    <property type="match status" value="1"/>
</dbReference>
<gene>
    <name evidence="3" type="ORF">BST97_01725</name>
</gene>
<evidence type="ECO:0000259" key="2">
    <source>
        <dbReference type="PROSITE" id="PS50164"/>
    </source>
</evidence>
<comment type="similarity">
    <text evidence="1">Belongs to the UPF0213 family.</text>
</comment>
<evidence type="ECO:0000256" key="1">
    <source>
        <dbReference type="ARBA" id="ARBA00007435"/>
    </source>
</evidence>
<evidence type="ECO:0000313" key="4">
    <source>
        <dbReference type="Proteomes" id="UP000193431"/>
    </source>
</evidence>
<dbReference type="RefSeq" id="WP_085765620.1">
    <property type="nucleotide sequence ID" value="NZ_CP019344.1"/>
</dbReference>
<dbReference type="Proteomes" id="UP000193431">
    <property type="component" value="Chromosome"/>
</dbReference>
<feature type="domain" description="GIY-YIG" evidence="2">
    <location>
        <begin position="3"/>
        <end position="79"/>
    </location>
</feature>
<dbReference type="InterPro" id="IPR000305">
    <property type="entry name" value="GIY-YIG_endonuc"/>
</dbReference>
<dbReference type="PANTHER" id="PTHR34477:SF1">
    <property type="entry name" value="UPF0213 PROTEIN YHBQ"/>
    <property type="match status" value="1"/>
</dbReference>
<proteinExistence type="inferred from homology"/>
<reference evidence="3 4" key="1">
    <citation type="submission" date="2016-11" db="EMBL/GenBank/DDBJ databases">
        <title>Trade-off between light-utilization and light-protection in marine flavobacteria.</title>
        <authorList>
            <person name="Kumagai Y."/>
        </authorList>
    </citation>
    <scope>NUCLEOTIDE SEQUENCE [LARGE SCALE GENOMIC DNA]</scope>
    <source>
        <strain evidence="3 4">JCM 13191</strain>
    </source>
</reference>
<dbReference type="PANTHER" id="PTHR34477">
    <property type="entry name" value="UPF0213 PROTEIN YHBQ"/>
    <property type="match status" value="1"/>
</dbReference>
<organism evidence="3 4">
    <name type="scientific">Nonlabens spongiae</name>
    <dbReference type="NCBI Taxonomy" id="331648"/>
    <lineage>
        <taxon>Bacteria</taxon>
        <taxon>Pseudomonadati</taxon>
        <taxon>Bacteroidota</taxon>
        <taxon>Flavobacteriia</taxon>
        <taxon>Flavobacteriales</taxon>
        <taxon>Flavobacteriaceae</taxon>
        <taxon>Nonlabens</taxon>
    </lineage>
</organism>
<dbReference type="SUPFAM" id="SSF82771">
    <property type="entry name" value="GIY-YIG endonuclease"/>
    <property type="match status" value="1"/>
</dbReference>
<dbReference type="AlphaFoldDB" id="A0A1W6MH71"/>
<dbReference type="PROSITE" id="PS50164">
    <property type="entry name" value="GIY_YIG"/>
    <property type="match status" value="1"/>
</dbReference>
<dbReference type="InterPro" id="IPR050190">
    <property type="entry name" value="UPF0213_domain"/>
</dbReference>
<dbReference type="InterPro" id="IPR035901">
    <property type="entry name" value="GIY-YIG_endonuc_sf"/>
</dbReference>
<accession>A0A1W6MH71</accession>
<protein>
    <recommendedName>
        <fullName evidence="2">GIY-YIG domain-containing protein</fullName>
    </recommendedName>
</protein>
<name>A0A1W6MH71_9FLAO</name>
<dbReference type="Pfam" id="PF01541">
    <property type="entry name" value="GIY-YIG"/>
    <property type="match status" value="1"/>
</dbReference>